<keyword evidence="5 6" id="KW-0472">Membrane</keyword>
<reference evidence="8 9" key="1">
    <citation type="submission" date="2019-03" db="EMBL/GenBank/DDBJ databases">
        <title>Genomic Encyclopedia of Type Strains, Phase IV (KMG-IV): sequencing the most valuable type-strain genomes for metagenomic binning, comparative biology and taxonomic classification.</title>
        <authorList>
            <person name="Goeker M."/>
        </authorList>
    </citation>
    <scope>NUCLEOTIDE SEQUENCE [LARGE SCALE GENOMIC DNA]</scope>
    <source>
        <strain evidence="8 9">DSM 23802</strain>
    </source>
</reference>
<keyword evidence="4 6" id="KW-1133">Transmembrane helix</keyword>
<keyword evidence="2" id="KW-0813">Transport</keyword>
<dbReference type="PRINTS" id="PR01035">
    <property type="entry name" value="TCRTETA"/>
</dbReference>
<dbReference type="InterPro" id="IPR036259">
    <property type="entry name" value="MFS_trans_sf"/>
</dbReference>
<keyword evidence="3 6" id="KW-0812">Transmembrane</keyword>
<feature type="transmembrane region" description="Helical" evidence="6">
    <location>
        <begin position="7"/>
        <end position="26"/>
    </location>
</feature>
<feature type="transmembrane region" description="Helical" evidence="6">
    <location>
        <begin position="280"/>
        <end position="309"/>
    </location>
</feature>
<evidence type="ECO:0000313" key="8">
    <source>
        <dbReference type="EMBL" id="TCS83206.1"/>
    </source>
</evidence>
<dbReference type="Pfam" id="PF07690">
    <property type="entry name" value="MFS_1"/>
    <property type="match status" value="1"/>
</dbReference>
<feature type="domain" description="Major facilitator superfamily (MFS) profile" evidence="7">
    <location>
        <begin position="3"/>
        <end position="385"/>
    </location>
</feature>
<evidence type="ECO:0000256" key="6">
    <source>
        <dbReference type="SAM" id="Phobius"/>
    </source>
</evidence>
<feature type="transmembrane region" description="Helical" evidence="6">
    <location>
        <begin position="127"/>
        <end position="149"/>
    </location>
</feature>
<dbReference type="AlphaFoldDB" id="A0A4R3KID7"/>
<accession>A0A4R3KID7</accession>
<evidence type="ECO:0000256" key="1">
    <source>
        <dbReference type="ARBA" id="ARBA00004651"/>
    </source>
</evidence>
<feature type="transmembrane region" description="Helical" evidence="6">
    <location>
        <begin position="203"/>
        <end position="226"/>
    </location>
</feature>
<organism evidence="8 9">
    <name type="scientific">Tepidibacillus fermentans</name>
    <dbReference type="NCBI Taxonomy" id="1281767"/>
    <lineage>
        <taxon>Bacteria</taxon>
        <taxon>Bacillati</taxon>
        <taxon>Bacillota</taxon>
        <taxon>Bacilli</taxon>
        <taxon>Bacillales</taxon>
        <taxon>Bacillaceae</taxon>
        <taxon>Tepidibacillus</taxon>
    </lineage>
</organism>
<dbReference type="GO" id="GO:0022857">
    <property type="term" value="F:transmembrane transporter activity"/>
    <property type="evidence" value="ECO:0007669"/>
    <property type="project" value="InterPro"/>
</dbReference>
<dbReference type="InterPro" id="IPR011701">
    <property type="entry name" value="MFS"/>
</dbReference>
<dbReference type="Gene3D" id="1.20.1250.20">
    <property type="entry name" value="MFS general substrate transporter like domains"/>
    <property type="match status" value="1"/>
</dbReference>
<evidence type="ECO:0000256" key="2">
    <source>
        <dbReference type="ARBA" id="ARBA00022448"/>
    </source>
</evidence>
<dbReference type="SUPFAM" id="SSF103473">
    <property type="entry name" value="MFS general substrate transporter"/>
    <property type="match status" value="1"/>
</dbReference>
<evidence type="ECO:0000256" key="4">
    <source>
        <dbReference type="ARBA" id="ARBA00022989"/>
    </source>
</evidence>
<evidence type="ECO:0000256" key="3">
    <source>
        <dbReference type="ARBA" id="ARBA00022692"/>
    </source>
</evidence>
<name>A0A4R3KID7_9BACI</name>
<dbReference type="InterPro" id="IPR020846">
    <property type="entry name" value="MFS_dom"/>
</dbReference>
<feature type="transmembrane region" description="Helical" evidence="6">
    <location>
        <begin position="161"/>
        <end position="182"/>
    </location>
</feature>
<comment type="caution">
    <text evidence="8">The sequence shown here is derived from an EMBL/GenBank/DDBJ whole genome shotgun (WGS) entry which is preliminary data.</text>
</comment>
<sequence>MKRLPILFSILFLVMLGFGIIIPVMPYYAESLGATEAVFGWLMASYSIMQFIFSPIWGKISDRIGRKPVLLIGISGYIVTFTMFAFANQLWLLFVARILAGILSSATLPTAMAVIGDTTSEEDRGKGMGILGAGMGLGFIFGPAIGGILSKYSLFGLPQLATPFLFTASLSVIPFIITWFMLPESLPKETEERKSAQKKISFAIMQGNLTIVYLAAFIVSFTLAGLEGTFAYFAKERAGLSSRDLGYVFAIMGIASAFVQGGFIGKLIKKYGEQKMIKLGLLISSLGFLLIIFAHHFITLALFLAVFGIGNGMMRPSISSLISKRTKSGQGSAIGIMDSMDSMGRIIGPPLAGTLYLYFMDSPYIIGAVLTFAFMILFHLFYHPDSNARPRMDRNEIPQN</sequence>
<dbReference type="CDD" id="cd17325">
    <property type="entry name" value="MFS_MdtG_SLC18_like"/>
    <property type="match status" value="1"/>
</dbReference>
<feature type="transmembrane region" description="Helical" evidence="6">
    <location>
        <begin position="69"/>
        <end position="87"/>
    </location>
</feature>
<feature type="transmembrane region" description="Helical" evidence="6">
    <location>
        <begin position="246"/>
        <end position="268"/>
    </location>
</feature>
<dbReference type="Proteomes" id="UP000295788">
    <property type="component" value="Unassembled WGS sequence"/>
</dbReference>
<dbReference type="PANTHER" id="PTHR23504">
    <property type="entry name" value="MAJOR FACILITATOR SUPERFAMILY DOMAIN-CONTAINING PROTEIN 10"/>
    <property type="match status" value="1"/>
</dbReference>
<feature type="transmembrane region" description="Helical" evidence="6">
    <location>
        <begin position="93"/>
        <end position="115"/>
    </location>
</feature>
<dbReference type="EMBL" id="SMAB01000006">
    <property type="protein sequence ID" value="TCS83206.1"/>
    <property type="molecule type" value="Genomic_DNA"/>
</dbReference>
<dbReference type="GO" id="GO:0005886">
    <property type="term" value="C:plasma membrane"/>
    <property type="evidence" value="ECO:0007669"/>
    <property type="project" value="UniProtKB-SubCell"/>
</dbReference>
<dbReference type="PANTHER" id="PTHR23504:SF15">
    <property type="entry name" value="MAJOR FACILITATOR SUPERFAMILY (MFS) PROFILE DOMAIN-CONTAINING PROTEIN"/>
    <property type="match status" value="1"/>
</dbReference>
<evidence type="ECO:0000313" key="9">
    <source>
        <dbReference type="Proteomes" id="UP000295788"/>
    </source>
</evidence>
<feature type="transmembrane region" description="Helical" evidence="6">
    <location>
        <begin position="38"/>
        <end position="57"/>
    </location>
</feature>
<evidence type="ECO:0000259" key="7">
    <source>
        <dbReference type="PROSITE" id="PS50850"/>
    </source>
</evidence>
<comment type="subcellular location">
    <subcellularLocation>
        <location evidence="1">Cell membrane</location>
        <topology evidence="1">Multi-pass membrane protein</topology>
    </subcellularLocation>
</comment>
<proteinExistence type="predicted"/>
<keyword evidence="9" id="KW-1185">Reference proteome</keyword>
<protein>
    <submittedName>
        <fullName evidence="8">Multidrug resistance protein</fullName>
    </submittedName>
</protein>
<evidence type="ECO:0000256" key="5">
    <source>
        <dbReference type="ARBA" id="ARBA00023136"/>
    </source>
</evidence>
<gene>
    <name evidence="8" type="ORF">EDD72_106135</name>
</gene>
<dbReference type="InterPro" id="IPR001958">
    <property type="entry name" value="Tet-R_TetA/multi-R_MdtG-like"/>
</dbReference>
<feature type="transmembrane region" description="Helical" evidence="6">
    <location>
        <begin position="364"/>
        <end position="382"/>
    </location>
</feature>
<dbReference type="PROSITE" id="PS50850">
    <property type="entry name" value="MFS"/>
    <property type="match status" value="1"/>
</dbReference>